<dbReference type="STRING" id="151549.A0A4C1ZYJ8"/>
<dbReference type="EMBL" id="BGZK01002201">
    <property type="protein sequence ID" value="GBP91725.1"/>
    <property type="molecule type" value="Genomic_DNA"/>
</dbReference>
<organism evidence="1 2">
    <name type="scientific">Eumeta variegata</name>
    <name type="common">Bagworm moth</name>
    <name type="synonym">Eumeta japonica</name>
    <dbReference type="NCBI Taxonomy" id="151549"/>
    <lineage>
        <taxon>Eukaryota</taxon>
        <taxon>Metazoa</taxon>
        <taxon>Ecdysozoa</taxon>
        <taxon>Arthropoda</taxon>
        <taxon>Hexapoda</taxon>
        <taxon>Insecta</taxon>
        <taxon>Pterygota</taxon>
        <taxon>Neoptera</taxon>
        <taxon>Endopterygota</taxon>
        <taxon>Lepidoptera</taxon>
        <taxon>Glossata</taxon>
        <taxon>Ditrysia</taxon>
        <taxon>Tineoidea</taxon>
        <taxon>Psychidae</taxon>
        <taxon>Oiketicinae</taxon>
        <taxon>Eumeta</taxon>
    </lineage>
</organism>
<evidence type="ECO:0000313" key="1">
    <source>
        <dbReference type="EMBL" id="GBP91725.1"/>
    </source>
</evidence>
<dbReference type="AlphaFoldDB" id="A0A4C1ZYJ8"/>
<keyword evidence="2" id="KW-1185">Reference proteome</keyword>
<dbReference type="InterPro" id="IPR052709">
    <property type="entry name" value="Transposase-MT_Hybrid"/>
</dbReference>
<gene>
    <name evidence="1" type="ORF">EVAR_61499_1</name>
</gene>
<evidence type="ECO:0008006" key="3">
    <source>
        <dbReference type="Google" id="ProtNLM"/>
    </source>
</evidence>
<reference evidence="1 2" key="1">
    <citation type="journal article" date="2019" name="Commun. Biol.">
        <title>The bagworm genome reveals a unique fibroin gene that provides high tensile strength.</title>
        <authorList>
            <person name="Kono N."/>
            <person name="Nakamura H."/>
            <person name="Ohtoshi R."/>
            <person name="Tomita M."/>
            <person name="Numata K."/>
            <person name="Arakawa K."/>
        </authorList>
    </citation>
    <scope>NUCLEOTIDE SEQUENCE [LARGE SCALE GENOMIC DNA]</scope>
</reference>
<accession>A0A4C1ZYJ8</accession>
<protein>
    <recommendedName>
        <fullName evidence="3">Mos1 transposase HTH domain-containing protein</fullName>
    </recommendedName>
</protein>
<dbReference type="PANTHER" id="PTHR46060:SF1">
    <property type="entry name" value="MARINER MOS1 TRANSPOSASE-LIKE PROTEIN"/>
    <property type="match status" value="1"/>
</dbReference>
<dbReference type="PANTHER" id="PTHR46060">
    <property type="entry name" value="MARINER MOS1 TRANSPOSASE-LIKE PROTEIN"/>
    <property type="match status" value="1"/>
</dbReference>
<sequence length="127" mass="14771">MIIYDFKCNLTDQHSLAWLGSAFGDEAPCKTTIYNWFSEYKRGCVNLGDEFRDGRPSTAVNNKNIDSVRRMIERDRHMTYHAIWASLGIGMSQILSIIHKNLGMKKPCLQWIPHKLTKTHKTDRVTW</sequence>
<dbReference type="OrthoDB" id="10017160at2759"/>
<comment type="caution">
    <text evidence="1">The sequence shown here is derived from an EMBL/GenBank/DDBJ whole genome shotgun (WGS) entry which is preliminary data.</text>
</comment>
<dbReference type="Proteomes" id="UP000299102">
    <property type="component" value="Unassembled WGS sequence"/>
</dbReference>
<name>A0A4C1ZYJ8_EUMVA</name>
<evidence type="ECO:0000313" key="2">
    <source>
        <dbReference type="Proteomes" id="UP000299102"/>
    </source>
</evidence>
<proteinExistence type="predicted"/>